<evidence type="ECO:0000256" key="3">
    <source>
        <dbReference type="ARBA" id="ARBA00022692"/>
    </source>
</evidence>
<evidence type="ECO:0000313" key="14">
    <source>
        <dbReference type="EMBL" id="KAF9752087.1"/>
    </source>
</evidence>
<dbReference type="Gene3D" id="3.40.50.150">
    <property type="entry name" value="Vaccinia Virus protein VP39"/>
    <property type="match status" value="1"/>
</dbReference>
<evidence type="ECO:0000256" key="8">
    <source>
        <dbReference type="ARBA" id="ARBA00023128"/>
    </source>
</evidence>
<name>A0A8H7NAH4_BIOOC</name>
<evidence type="ECO:0000259" key="12">
    <source>
        <dbReference type="Pfam" id="PF10017"/>
    </source>
</evidence>
<reference evidence="14" key="1">
    <citation type="submission" date="2020-10" db="EMBL/GenBank/DDBJ databases">
        <title>High-Quality Genome Resource of Clonostachys rosea strain S41 by Oxford Nanopore Long-Read Sequencing.</title>
        <authorList>
            <person name="Wang H."/>
        </authorList>
    </citation>
    <scope>NUCLEOTIDE SEQUENCE</scope>
    <source>
        <strain evidence="14">S41</strain>
    </source>
</reference>
<dbReference type="Pfam" id="PF25426">
    <property type="entry name" value="AAA_lid_BCS1"/>
    <property type="match status" value="1"/>
</dbReference>
<dbReference type="PANTHER" id="PTHR23070">
    <property type="entry name" value="BCS1 AAA-TYPE ATPASE"/>
    <property type="match status" value="1"/>
</dbReference>
<evidence type="ECO:0000256" key="5">
    <source>
        <dbReference type="ARBA" id="ARBA00022801"/>
    </source>
</evidence>
<keyword evidence="3" id="KW-0812">Transmembrane</keyword>
<dbReference type="Pfam" id="PF10017">
    <property type="entry name" value="Methyltransf_33"/>
    <property type="match status" value="1"/>
</dbReference>
<keyword evidence="5" id="KW-0378">Hydrolase</keyword>
<evidence type="ECO:0000259" key="13">
    <source>
        <dbReference type="Pfam" id="PF25426"/>
    </source>
</evidence>
<feature type="domain" description="Histidine-specific methyltransferase SAM-dependent" evidence="12">
    <location>
        <begin position="408"/>
        <end position="577"/>
    </location>
</feature>
<dbReference type="InterPro" id="IPR050747">
    <property type="entry name" value="Mitochondrial_chaperone_BCS1"/>
</dbReference>
<proteinExistence type="predicted"/>
<comment type="catalytic activity">
    <reaction evidence="10">
        <text>ATP + H2O = ADP + phosphate + H(+)</text>
        <dbReference type="Rhea" id="RHEA:13065"/>
        <dbReference type="ChEBI" id="CHEBI:15377"/>
        <dbReference type="ChEBI" id="CHEBI:15378"/>
        <dbReference type="ChEBI" id="CHEBI:30616"/>
        <dbReference type="ChEBI" id="CHEBI:43474"/>
        <dbReference type="ChEBI" id="CHEBI:456216"/>
    </reaction>
    <physiologicalReaction direction="left-to-right" evidence="10">
        <dbReference type="Rhea" id="RHEA:13066"/>
    </physiologicalReaction>
</comment>
<feature type="domain" description="Mitochondrial chaperone BCS1-like ATPase lid" evidence="13">
    <location>
        <begin position="285"/>
        <end position="344"/>
    </location>
</feature>
<dbReference type="Gene3D" id="3.40.50.300">
    <property type="entry name" value="P-loop containing nucleotide triphosphate hydrolases"/>
    <property type="match status" value="1"/>
</dbReference>
<evidence type="ECO:0000256" key="1">
    <source>
        <dbReference type="ARBA" id="ARBA00004173"/>
    </source>
</evidence>
<dbReference type="InterPro" id="IPR019257">
    <property type="entry name" value="MeTrfase_dom"/>
</dbReference>
<dbReference type="GO" id="GO:0005524">
    <property type="term" value="F:ATP binding"/>
    <property type="evidence" value="ECO:0007669"/>
    <property type="project" value="UniProtKB-KW"/>
</dbReference>
<keyword evidence="4" id="KW-0547">Nucleotide-binding</keyword>
<comment type="caution">
    <text evidence="14">The sequence shown here is derived from an EMBL/GenBank/DDBJ whole genome shotgun (WGS) entry which is preliminary data.</text>
</comment>
<gene>
    <name evidence="14" type="ORF">IM811_013881</name>
</gene>
<dbReference type="Pfam" id="PF08740">
    <property type="entry name" value="BCS1_N"/>
    <property type="match status" value="1"/>
</dbReference>
<organism evidence="14 15">
    <name type="scientific">Bionectria ochroleuca</name>
    <name type="common">Gliocladium roseum</name>
    <dbReference type="NCBI Taxonomy" id="29856"/>
    <lineage>
        <taxon>Eukaryota</taxon>
        <taxon>Fungi</taxon>
        <taxon>Dikarya</taxon>
        <taxon>Ascomycota</taxon>
        <taxon>Pezizomycotina</taxon>
        <taxon>Sordariomycetes</taxon>
        <taxon>Hypocreomycetidae</taxon>
        <taxon>Hypocreales</taxon>
        <taxon>Bionectriaceae</taxon>
        <taxon>Clonostachys</taxon>
    </lineage>
</organism>
<dbReference type="GO" id="GO:0016020">
    <property type="term" value="C:membrane"/>
    <property type="evidence" value="ECO:0007669"/>
    <property type="project" value="UniProtKB-SubCell"/>
</dbReference>
<feature type="domain" description="BCS1 N-terminal" evidence="11">
    <location>
        <begin position="41"/>
        <end position="202"/>
    </location>
</feature>
<evidence type="ECO:0008006" key="16">
    <source>
        <dbReference type="Google" id="ProtNLM"/>
    </source>
</evidence>
<keyword evidence="8" id="KW-0496">Mitochondrion</keyword>
<dbReference type="InterPro" id="IPR027417">
    <property type="entry name" value="P-loop_NTPase"/>
</dbReference>
<evidence type="ECO:0000256" key="10">
    <source>
        <dbReference type="ARBA" id="ARBA00048778"/>
    </source>
</evidence>
<dbReference type="InterPro" id="IPR029063">
    <property type="entry name" value="SAM-dependent_MTases_sf"/>
</dbReference>
<keyword evidence="9" id="KW-0472">Membrane</keyword>
<evidence type="ECO:0000256" key="7">
    <source>
        <dbReference type="ARBA" id="ARBA00022989"/>
    </source>
</evidence>
<accession>A0A8H7NAH4</accession>
<evidence type="ECO:0000313" key="15">
    <source>
        <dbReference type="Proteomes" id="UP000616885"/>
    </source>
</evidence>
<evidence type="ECO:0000256" key="2">
    <source>
        <dbReference type="ARBA" id="ARBA00004370"/>
    </source>
</evidence>
<evidence type="ECO:0000256" key="6">
    <source>
        <dbReference type="ARBA" id="ARBA00022840"/>
    </source>
</evidence>
<dbReference type="InterPro" id="IPR014851">
    <property type="entry name" value="BCS1_N"/>
</dbReference>
<dbReference type="SUPFAM" id="SSF53335">
    <property type="entry name" value="S-adenosyl-L-methionine-dependent methyltransferases"/>
    <property type="match status" value="1"/>
</dbReference>
<dbReference type="SUPFAM" id="SSF52540">
    <property type="entry name" value="P-loop containing nucleoside triphosphate hydrolases"/>
    <property type="match status" value="1"/>
</dbReference>
<dbReference type="GO" id="GO:0005739">
    <property type="term" value="C:mitochondrion"/>
    <property type="evidence" value="ECO:0007669"/>
    <property type="project" value="UniProtKB-SubCell"/>
</dbReference>
<sequence length="849" mass="98336">MNLLFAMPIVTMMGAAEMIPRPLMIFVLIYGCFQPQIDGFVIHYFTRSLEASIDDPTFRYLEDVLCTKVKNPRHLIAKETFATMCENLDATLKKGTANKSGYTVYPRHQNKWEIRFKPSYGLHHFWENGRLHIIESKKGKYNQDAKETIRLYTFRTPGSIMDIFGEAVTGFNERSNRVTIWIPGPDKVAWRQASLRPPRHGDTLSLPHIKDESQIKQNIRGEDAKDSRSDKGVSLSGLLNLLDGLCARDGRILIMNLNDRSDLDASLVRPGRIDETYEFKNASPFQAAEMFQNTYQKTLLEDEIAKLSQEFSQYIPDEQFSPATVQSYLLEYKGKPKEAVKNAGKKFGLKINDQGNFGLDTDQGDAWDQEFACFDKLITERALRNDAQPNDKRSQLSDKLAIWNANHKWHEVISAPETYSTLEDLEIIRKYRDEIFSMFAKDLVILVELGTGASEKIKVFIEKCVQENRPCYYLAVDISQGSLDTQQAELLPFFKNHPLVRLQFLREDIETACREYLDRLPGKRVFCSFADVIINNENPTRLLKVFRQVLRPGDLIYVSQDTDLEDLTKRRKYYDQKQCWDFVDDWVVKDKKIDITRCRRDHIFKGRMHAYRYTKDGENIEGSNVEVFESFHYSREEVQKFFYQEGIELVKVFGEHGLSMRDQINDTVGGILDSSPLEFLFRKKWGRRRMEGIDNHLWMFLHFNDEYAQSVIMTYNAVQWTIFNLHDGVMPTGNLSKNDNISKIQISSKEESGMEKWVLVWTCFSGKSIRSVDAQVDSCSLFLSVSSEEEWSDYNLLSSIQEPRVIPPTGHFARRSFSNKMVWLARKADLHLLPVLINEYYANSWVAPA</sequence>
<dbReference type="InterPro" id="IPR057495">
    <property type="entry name" value="AAA_lid_BCS1"/>
</dbReference>
<protein>
    <recommendedName>
        <fullName evidence="16">Histidine-specific methyltransferase SAM-dependent domain-containing protein</fullName>
    </recommendedName>
</protein>
<keyword evidence="6" id="KW-0067">ATP-binding</keyword>
<dbReference type="GO" id="GO:0016787">
    <property type="term" value="F:hydrolase activity"/>
    <property type="evidence" value="ECO:0007669"/>
    <property type="project" value="UniProtKB-KW"/>
</dbReference>
<evidence type="ECO:0000256" key="4">
    <source>
        <dbReference type="ARBA" id="ARBA00022741"/>
    </source>
</evidence>
<evidence type="ECO:0000256" key="9">
    <source>
        <dbReference type="ARBA" id="ARBA00023136"/>
    </source>
</evidence>
<keyword evidence="7" id="KW-1133">Transmembrane helix</keyword>
<dbReference type="EMBL" id="JADCTT010000005">
    <property type="protein sequence ID" value="KAF9752087.1"/>
    <property type="molecule type" value="Genomic_DNA"/>
</dbReference>
<comment type="subcellular location">
    <subcellularLocation>
        <location evidence="2">Membrane</location>
    </subcellularLocation>
    <subcellularLocation>
        <location evidence="1">Mitochondrion</location>
    </subcellularLocation>
</comment>
<dbReference type="Proteomes" id="UP000616885">
    <property type="component" value="Unassembled WGS sequence"/>
</dbReference>
<dbReference type="AlphaFoldDB" id="A0A8H7NAH4"/>
<evidence type="ECO:0000259" key="11">
    <source>
        <dbReference type="Pfam" id="PF08740"/>
    </source>
</evidence>